<keyword evidence="1" id="KW-0812">Transmembrane</keyword>
<reference evidence="3 4" key="1">
    <citation type="journal article" date="2019" name="Science, e1252229">
        <title>Invertible promoters mediate bacterial phase variation, antibiotic resistance, and host adaptation in the gut.</title>
        <authorList>
            <person name="Jiang X."/>
            <person name="Hall A.B."/>
            <person name="Arthur T.D."/>
            <person name="Plichta D.R."/>
            <person name="Covington C.T."/>
            <person name="Poyet M."/>
            <person name="Crothers J."/>
            <person name="Moses P.L."/>
            <person name="Tolonen A.C."/>
            <person name="Vlamakis H."/>
            <person name="Alm E.J."/>
            <person name="Xavier R.J."/>
        </authorList>
    </citation>
    <scope>NUCLEOTIDE SEQUENCE [LARGE SCALE GENOMIC DNA]</scope>
    <source>
        <strain evidence="4">aa_0143</strain>
    </source>
</reference>
<sequence>MTSGGKMDDLKAISSFKPSSEVSTCVVLEKKKTYLYDRWGTTYEDSAWTNEKLEEVVYSSKYYFEEEKEELFLQYPSELTRMQKMCEGWDKSSFSAVKNQIDEALSNIVYDTNPGKTPAKWDFAEYFLFENKKGFCVHFATTAALLYRMCGYQSIYVEGLVVPASAFKEKENGTYEAQVDGTMGHAWCEVYDEKTGEWITMEHTPASSRNEMQGADAAKQKKENSFKSNQVFRLIVCVVFVAGAAFGGVFIQAVVRGKRHRRKIGTTRGGIGILTMYDDVVKVARLTEKPKKQIFGNRHSDTDDYSEVWLKHLKKQYPQISEEEWNSFYEEVRRILFYYPTKDRRIWKESYKLYRKFYAEAKRRMNPGMRLLLKYIYCIETPFCEKDASFMKKKKKRRK</sequence>
<feature type="domain" description="Transglutaminase-like" evidence="2">
    <location>
        <begin position="128"/>
        <end position="205"/>
    </location>
</feature>
<dbReference type="InterPro" id="IPR002931">
    <property type="entry name" value="Transglutaminase-like"/>
</dbReference>
<dbReference type="SMART" id="SM00460">
    <property type="entry name" value="TGc"/>
    <property type="match status" value="1"/>
</dbReference>
<dbReference type="Proteomes" id="UP000292665">
    <property type="component" value="Unassembled WGS sequence"/>
</dbReference>
<feature type="transmembrane region" description="Helical" evidence="1">
    <location>
        <begin position="231"/>
        <end position="255"/>
    </location>
</feature>
<dbReference type="EMBL" id="RCYR01000021">
    <property type="protein sequence ID" value="RYS78840.1"/>
    <property type="molecule type" value="Genomic_DNA"/>
</dbReference>
<dbReference type="AlphaFoldDB" id="A0A414U229"/>
<name>A0A414U229_9FIRM</name>
<dbReference type="SUPFAM" id="SSF54001">
    <property type="entry name" value="Cysteine proteinases"/>
    <property type="match status" value="1"/>
</dbReference>
<dbReference type="InterPro" id="IPR038765">
    <property type="entry name" value="Papain-like_cys_pep_sf"/>
</dbReference>
<dbReference type="PANTHER" id="PTHR42736">
    <property type="entry name" value="PROTEIN-GLUTAMINE GAMMA-GLUTAMYLTRANSFERASE"/>
    <property type="match status" value="1"/>
</dbReference>
<protein>
    <submittedName>
        <fullName evidence="3">Transglutaminase domain-containing protein</fullName>
    </submittedName>
</protein>
<evidence type="ECO:0000256" key="1">
    <source>
        <dbReference type="SAM" id="Phobius"/>
    </source>
</evidence>
<organism evidence="3 4">
    <name type="scientific">[Ruminococcus] torques</name>
    <dbReference type="NCBI Taxonomy" id="33039"/>
    <lineage>
        <taxon>Bacteria</taxon>
        <taxon>Bacillati</taxon>
        <taxon>Bacillota</taxon>
        <taxon>Clostridia</taxon>
        <taxon>Lachnospirales</taxon>
        <taxon>Lachnospiraceae</taxon>
        <taxon>Mediterraneibacter</taxon>
    </lineage>
</organism>
<evidence type="ECO:0000313" key="3">
    <source>
        <dbReference type="EMBL" id="RYS78840.1"/>
    </source>
</evidence>
<evidence type="ECO:0000259" key="2">
    <source>
        <dbReference type="SMART" id="SM00460"/>
    </source>
</evidence>
<keyword evidence="1" id="KW-0472">Membrane</keyword>
<dbReference type="Gene3D" id="3.10.620.30">
    <property type="match status" value="1"/>
</dbReference>
<comment type="caution">
    <text evidence="3">The sequence shown here is derived from an EMBL/GenBank/DDBJ whole genome shotgun (WGS) entry which is preliminary data.</text>
</comment>
<evidence type="ECO:0000313" key="4">
    <source>
        <dbReference type="Proteomes" id="UP000292665"/>
    </source>
</evidence>
<dbReference type="PANTHER" id="PTHR42736:SF1">
    <property type="entry name" value="PROTEIN-GLUTAMINE GAMMA-GLUTAMYLTRANSFERASE"/>
    <property type="match status" value="1"/>
</dbReference>
<proteinExistence type="predicted"/>
<dbReference type="Pfam" id="PF01841">
    <property type="entry name" value="Transglut_core"/>
    <property type="match status" value="1"/>
</dbReference>
<gene>
    <name evidence="3" type="ORF">EAI93_10250</name>
</gene>
<accession>A0A414U229</accession>
<keyword evidence="1" id="KW-1133">Transmembrane helix</keyword>
<dbReference type="InterPro" id="IPR052901">
    <property type="entry name" value="Bact_TGase-like"/>
</dbReference>